<dbReference type="CDD" id="cd00063">
    <property type="entry name" value="FN3"/>
    <property type="match status" value="1"/>
</dbReference>
<reference evidence="2" key="1">
    <citation type="submission" date="2022-11" db="EMBL/GenBank/DDBJ databases">
        <title>Centuries of genome instability and evolution in soft-shell clam transmissible cancer (bioRxiv).</title>
        <authorList>
            <person name="Hart S.F.M."/>
            <person name="Yonemitsu M.A."/>
            <person name="Giersch R.M."/>
            <person name="Beal B.F."/>
            <person name="Arriagada G."/>
            <person name="Davis B.W."/>
            <person name="Ostrander E.A."/>
            <person name="Goff S.P."/>
            <person name="Metzger M.J."/>
        </authorList>
    </citation>
    <scope>NUCLEOTIDE SEQUENCE</scope>
    <source>
        <strain evidence="2">MELC-2E11</strain>
        <tissue evidence="2">Siphon/mantle</tissue>
    </source>
</reference>
<gene>
    <name evidence="2" type="ORF">MAR_018966</name>
</gene>
<protein>
    <submittedName>
        <fullName evidence="2">Uncharacterized protein</fullName>
    </submittedName>
</protein>
<keyword evidence="3" id="KW-1185">Reference proteome</keyword>
<dbReference type="SUPFAM" id="SSF49265">
    <property type="entry name" value="Fibronectin type III"/>
    <property type="match status" value="1"/>
</dbReference>
<evidence type="ECO:0000256" key="1">
    <source>
        <dbReference type="SAM" id="Phobius"/>
    </source>
</evidence>
<dbReference type="InterPro" id="IPR036116">
    <property type="entry name" value="FN3_sf"/>
</dbReference>
<feature type="transmembrane region" description="Helical" evidence="1">
    <location>
        <begin position="21"/>
        <end position="43"/>
    </location>
</feature>
<dbReference type="EMBL" id="CP111017">
    <property type="protein sequence ID" value="WAR09008.1"/>
    <property type="molecule type" value="Genomic_DNA"/>
</dbReference>
<sequence>MKRKIYTFLPFASVRDFLSNSANMGFTYLTVVGLYILILVFGAEASTTTTLTVMSTTTLKQEIKFNESCKQNDGINPCITDNAVCSWEEEDIGYKCICMETAPYFYNNACIAGLDITVTGINCYISGNQALGHASNSIMIACTSPSISEDIFDVYNVRIVNSTRQWSFVRKENTNYRLDNLKSGEIYQIEIFPTKDSIPSIERKTIEGVTKINFNESCTQIDGFSPCITENAECQEDENSSYKCVCMETAPYFYNNACIAGLNITVTGINCYVIYQALGPASNSIMIACTSPSISEDIFDVYNVRIVNSSLQWNFVRKENTNYILDNLKSGEIYHIEIFPSKDSIPSIERKTIEGVTNQN</sequence>
<dbReference type="Proteomes" id="UP001164746">
    <property type="component" value="Chromosome 6"/>
</dbReference>
<organism evidence="2 3">
    <name type="scientific">Mya arenaria</name>
    <name type="common">Soft-shell clam</name>
    <dbReference type="NCBI Taxonomy" id="6604"/>
    <lineage>
        <taxon>Eukaryota</taxon>
        <taxon>Metazoa</taxon>
        <taxon>Spiralia</taxon>
        <taxon>Lophotrochozoa</taxon>
        <taxon>Mollusca</taxon>
        <taxon>Bivalvia</taxon>
        <taxon>Autobranchia</taxon>
        <taxon>Heteroconchia</taxon>
        <taxon>Euheterodonta</taxon>
        <taxon>Imparidentia</taxon>
        <taxon>Neoheterodontei</taxon>
        <taxon>Myida</taxon>
        <taxon>Myoidea</taxon>
        <taxon>Myidae</taxon>
        <taxon>Mya</taxon>
    </lineage>
</organism>
<evidence type="ECO:0000313" key="2">
    <source>
        <dbReference type="EMBL" id="WAR09008.1"/>
    </source>
</evidence>
<accession>A0ABY7EK37</accession>
<keyword evidence="1" id="KW-0812">Transmembrane</keyword>
<name>A0ABY7EK37_MYAAR</name>
<proteinExistence type="predicted"/>
<dbReference type="InterPro" id="IPR003961">
    <property type="entry name" value="FN3_dom"/>
</dbReference>
<keyword evidence="1" id="KW-1133">Transmembrane helix</keyword>
<evidence type="ECO:0000313" key="3">
    <source>
        <dbReference type="Proteomes" id="UP001164746"/>
    </source>
</evidence>
<keyword evidence="1" id="KW-0472">Membrane</keyword>